<comment type="catalytic activity">
    <reaction evidence="5">
        <text>a secondary aliphatic amine + O2 + H2O = a primary amine + an aldehyde + H2O2</text>
        <dbReference type="Rhea" id="RHEA:26414"/>
        <dbReference type="ChEBI" id="CHEBI:15377"/>
        <dbReference type="ChEBI" id="CHEBI:15379"/>
        <dbReference type="ChEBI" id="CHEBI:16240"/>
        <dbReference type="ChEBI" id="CHEBI:17478"/>
        <dbReference type="ChEBI" id="CHEBI:58855"/>
        <dbReference type="ChEBI" id="CHEBI:65296"/>
        <dbReference type="EC" id="1.4.3.4"/>
    </reaction>
</comment>
<feature type="binding site" evidence="6">
    <location>
        <position position="437"/>
    </location>
    <ligand>
        <name>FAD</name>
        <dbReference type="ChEBI" id="CHEBI:57692"/>
    </ligand>
</feature>
<feature type="binding site" evidence="6">
    <location>
        <begin position="41"/>
        <end position="42"/>
    </location>
    <ligand>
        <name>FAD</name>
        <dbReference type="ChEBI" id="CHEBI:57692"/>
    </ligand>
</feature>
<gene>
    <name evidence="9" type="ORF">ILUMI_09802</name>
</gene>
<dbReference type="InterPro" id="IPR050703">
    <property type="entry name" value="Flavin_MAO"/>
</dbReference>
<dbReference type="PANTHER" id="PTHR43563:SF14">
    <property type="entry name" value="AMINE OXIDASE"/>
    <property type="match status" value="1"/>
</dbReference>
<dbReference type="GO" id="GO:0097621">
    <property type="term" value="F:monoamine oxidase activity"/>
    <property type="evidence" value="ECO:0007669"/>
    <property type="project" value="UniProtKB-EC"/>
</dbReference>
<dbReference type="InterPro" id="IPR001613">
    <property type="entry name" value="Flavin_amine_oxidase"/>
</dbReference>
<evidence type="ECO:0000256" key="6">
    <source>
        <dbReference type="PIRSR" id="PIRSR601613-1"/>
    </source>
</evidence>
<name>A0A8K0GEQ3_IGNLU</name>
<keyword evidence="7" id="KW-0472">Membrane</keyword>
<dbReference type="PANTHER" id="PTHR43563">
    <property type="entry name" value="AMINE OXIDASE"/>
    <property type="match status" value="1"/>
</dbReference>
<dbReference type="EMBL" id="VTPC01005167">
    <property type="protein sequence ID" value="KAF2896371.1"/>
    <property type="molecule type" value="Genomic_DNA"/>
</dbReference>
<feature type="binding site" evidence="6">
    <location>
        <position position="358"/>
    </location>
    <ligand>
        <name>substrate</name>
    </ligand>
</feature>
<evidence type="ECO:0000313" key="9">
    <source>
        <dbReference type="EMBL" id="KAF2896371.1"/>
    </source>
</evidence>
<evidence type="ECO:0000256" key="2">
    <source>
        <dbReference type="ARBA" id="ARBA00004362"/>
    </source>
</evidence>
<keyword evidence="7" id="KW-1133">Transmembrane helix</keyword>
<evidence type="ECO:0000256" key="4">
    <source>
        <dbReference type="ARBA" id="ARBA00023002"/>
    </source>
</evidence>
<comment type="subcellular location">
    <subcellularLocation>
        <location evidence="2">Mitochondrion outer membrane</location>
        <topology evidence="2">Single-pass type IV membrane protein</topology>
        <orientation evidence="2">Cytoplasmic side</orientation>
    </subcellularLocation>
</comment>
<dbReference type="EC" id="1.4.3.-" evidence="7"/>
<comment type="similarity">
    <text evidence="3 7">Belongs to the flavin monoamine oxidase family.</text>
</comment>
<comment type="cofactor">
    <cofactor evidence="1 7">
        <name>FAD</name>
        <dbReference type="ChEBI" id="CHEBI:57692"/>
    </cofactor>
</comment>
<keyword evidence="7" id="KW-0285">Flavoprotein</keyword>
<evidence type="ECO:0000256" key="5">
    <source>
        <dbReference type="ARBA" id="ARBA00048448"/>
    </source>
</evidence>
<feature type="transmembrane region" description="Helical" evidence="7">
    <location>
        <begin position="491"/>
        <end position="513"/>
    </location>
</feature>
<dbReference type="GO" id="GO:0008131">
    <property type="term" value="F:primary methylamine oxidase activity"/>
    <property type="evidence" value="ECO:0007669"/>
    <property type="project" value="UniProtKB-ARBA"/>
</dbReference>
<dbReference type="Pfam" id="PF01593">
    <property type="entry name" value="Amino_oxidase"/>
    <property type="match status" value="1"/>
</dbReference>
<keyword evidence="4 7" id="KW-0560">Oxidoreductase</keyword>
<organism evidence="9 10">
    <name type="scientific">Ignelater luminosus</name>
    <name type="common">Cucubano</name>
    <name type="synonym">Pyrophorus luminosus</name>
    <dbReference type="NCBI Taxonomy" id="2038154"/>
    <lineage>
        <taxon>Eukaryota</taxon>
        <taxon>Metazoa</taxon>
        <taxon>Ecdysozoa</taxon>
        <taxon>Arthropoda</taxon>
        <taxon>Hexapoda</taxon>
        <taxon>Insecta</taxon>
        <taxon>Pterygota</taxon>
        <taxon>Neoptera</taxon>
        <taxon>Endopterygota</taxon>
        <taxon>Coleoptera</taxon>
        <taxon>Polyphaga</taxon>
        <taxon>Elateriformia</taxon>
        <taxon>Elateroidea</taxon>
        <taxon>Elateridae</taxon>
        <taxon>Agrypninae</taxon>
        <taxon>Pyrophorini</taxon>
        <taxon>Ignelater</taxon>
    </lineage>
</organism>
<dbReference type="Gene3D" id="3.50.50.60">
    <property type="entry name" value="FAD/NAD(P)-binding domain"/>
    <property type="match status" value="1"/>
</dbReference>
<comment type="caution">
    <text evidence="9">The sequence shown here is derived from an EMBL/GenBank/DDBJ whole genome shotgun (WGS) entry which is preliminary data.</text>
</comment>
<keyword evidence="7" id="KW-0812">Transmembrane</keyword>
<accession>A0A8K0GEQ3</accession>
<evidence type="ECO:0000256" key="1">
    <source>
        <dbReference type="ARBA" id="ARBA00001974"/>
    </source>
</evidence>
<evidence type="ECO:0000256" key="7">
    <source>
        <dbReference type="RuleBase" id="RU362067"/>
    </source>
</evidence>
<keyword evidence="7" id="KW-0274">FAD</keyword>
<reference evidence="9" key="1">
    <citation type="submission" date="2019-08" db="EMBL/GenBank/DDBJ databases">
        <title>The genome of the North American firefly Photinus pyralis.</title>
        <authorList>
            <consortium name="Photinus pyralis genome working group"/>
            <person name="Fallon T.R."/>
            <person name="Sander Lower S.E."/>
            <person name="Weng J.-K."/>
        </authorList>
    </citation>
    <scope>NUCLEOTIDE SEQUENCE</scope>
    <source>
        <strain evidence="9">TRF0915ILg1</strain>
        <tissue evidence="9">Whole body</tissue>
    </source>
</reference>
<feature type="binding site" evidence="6">
    <location>
        <position position="250"/>
    </location>
    <ligand>
        <name>FAD</name>
        <dbReference type="ChEBI" id="CHEBI:57692"/>
    </ligand>
</feature>
<protein>
    <recommendedName>
        <fullName evidence="7">Amine oxidase</fullName>
        <ecNumber evidence="7">1.4.3.-</ecNumber>
    </recommendedName>
</protein>
<dbReference type="SUPFAM" id="SSF54373">
    <property type="entry name" value="FAD-linked reductases, C-terminal domain"/>
    <property type="match status" value="1"/>
</dbReference>
<keyword evidence="10" id="KW-1185">Reference proteome</keyword>
<evidence type="ECO:0000256" key="3">
    <source>
        <dbReference type="ARBA" id="ARBA00005995"/>
    </source>
</evidence>
<feature type="domain" description="Amine oxidase" evidence="8">
    <location>
        <begin position="19"/>
        <end position="461"/>
    </location>
</feature>
<dbReference type="Gene3D" id="3.90.660.10">
    <property type="match status" value="1"/>
</dbReference>
<sequence length="522" mass="59234">MYPSFLPNNADIIIVGAGISGMTAAFYILEKEPTLTVLVLEAKQRIGGRTLSTPLRIDENNFRSYDLGGQFISSSQVHLSDLIHKLGLELVRPLKKTGKTIWNLDKNKITPVTENPLDLKTLPERLELLKFFEKIYRMGKEVTLNNPHSIPNSKQLDMESMESFIKKHLSSASAQNFMRHVIRTSCGIEPSQLTVLYYLALCNATDGAENQFLLDDGGAKELWIRGGADSICQRIASSIGRDYIKVNDPVIEILRDDFQVIIETENKTYTSKYVIISIPPKEILDITFTPPLSSSRVNLLHAIDCGYLIKFVITYEKAFWKEKGFSGDIVGCGKYGGHGPIHACYDITYDKWPALTGYIASNDALEQPPETYQQDVLSQLAKYFGDEALHPLEYFEKSWLDEPYIYNCLMNCPGFSNMDIFHELRRPVGRMFWAGTETATHWNGYMGGAVQAGYRAAIEVLYDFRPQLLTIEDIHFVNSRKQRKRKLTTTLIAYGTDWKVILSAIILLGVVVYNRRKVFYNN</sequence>
<dbReference type="Gene3D" id="1.10.405.10">
    <property type="entry name" value="Guanine Nucleotide Dissociation Inhibitor, domain 1"/>
    <property type="match status" value="1"/>
</dbReference>
<dbReference type="SUPFAM" id="SSF51905">
    <property type="entry name" value="FAD/NAD(P)-binding domain"/>
    <property type="match status" value="1"/>
</dbReference>
<dbReference type="OrthoDB" id="7777654at2759"/>
<proteinExistence type="inferred from homology"/>
<feature type="binding site" evidence="6">
    <location>
        <position position="20"/>
    </location>
    <ligand>
        <name>FAD</name>
        <dbReference type="ChEBI" id="CHEBI:57692"/>
    </ligand>
</feature>
<dbReference type="InterPro" id="IPR002937">
    <property type="entry name" value="Amino_oxidase"/>
</dbReference>
<feature type="transmembrane region" description="Helical" evidence="7">
    <location>
        <begin position="12"/>
        <end position="29"/>
    </location>
</feature>
<dbReference type="AlphaFoldDB" id="A0A8K0GEQ3"/>
<evidence type="ECO:0000259" key="8">
    <source>
        <dbReference type="Pfam" id="PF01593"/>
    </source>
</evidence>
<dbReference type="InterPro" id="IPR036188">
    <property type="entry name" value="FAD/NAD-bd_sf"/>
</dbReference>
<dbReference type="Proteomes" id="UP000801492">
    <property type="component" value="Unassembled WGS sequence"/>
</dbReference>
<dbReference type="PRINTS" id="PR00757">
    <property type="entry name" value="AMINEOXDASEF"/>
</dbReference>
<dbReference type="GO" id="GO:0005741">
    <property type="term" value="C:mitochondrial outer membrane"/>
    <property type="evidence" value="ECO:0007669"/>
    <property type="project" value="UniProtKB-SubCell"/>
</dbReference>
<evidence type="ECO:0000313" key="10">
    <source>
        <dbReference type="Proteomes" id="UP000801492"/>
    </source>
</evidence>